<evidence type="ECO:0000313" key="11">
    <source>
        <dbReference type="Proteomes" id="UP001309876"/>
    </source>
</evidence>
<evidence type="ECO:0000256" key="4">
    <source>
        <dbReference type="ARBA" id="ARBA00022729"/>
    </source>
</evidence>
<dbReference type="SUPFAM" id="SSF53474">
    <property type="entry name" value="alpha/beta-Hydrolases"/>
    <property type="match status" value="1"/>
</dbReference>
<keyword evidence="11" id="KW-1185">Reference proteome</keyword>
<evidence type="ECO:0000256" key="9">
    <source>
        <dbReference type="SAM" id="SignalP"/>
    </source>
</evidence>
<accession>A0AAN7STQ0</accession>
<reference evidence="10 11" key="1">
    <citation type="submission" date="2023-08" db="EMBL/GenBank/DDBJ databases">
        <title>Black Yeasts Isolated from many extreme environments.</title>
        <authorList>
            <person name="Coleine C."/>
            <person name="Stajich J.E."/>
            <person name="Selbmann L."/>
        </authorList>
    </citation>
    <scope>NUCLEOTIDE SEQUENCE [LARGE SCALE GENOMIC DNA]</scope>
    <source>
        <strain evidence="10 11">CCFEE 5910</strain>
    </source>
</reference>
<evidence type="ECO:0000256" key="2">
    <source>
        <dbReference type="ARBA" id="ARBA00012423"/>
    </source>
</evidence>
<dbReference type="InterPro" id="IPR029058">
    <property type="entry name" value="AB_hydrolase_fold"/>
</dbReference>
<feature type="chain" id="PRO_5042911972" description="Palmitoyl-protein thioesterase 1" evidence="9">
    <location>
        <begin position="17"/>
        <end position="363"/>
    </location>
</feature>
<evidence type="ECO:0000256" key="1">
    <source>
        <dbReference type="ARBA" id="ARBA00010758"/>
    </source>
</evidence>
<evidence type="ECO:0000256" key="8">
    <source>
        <dbReference type="ARBA" id="ARBA00031934"/>
    </source>
</evidence>
<dbReference type="InterPro" id="IPR002472">
    <property type="entry name" value="Palm_thioest"/>
</dbReference>
<dbReference type="Gene3D" id="3.40.50.1820">
    <property type="entry name" value="alpha/beta hydrolase"/>
    <property type="match status" value="1"/>
</dbReference>
<dbReference type="PANTHER" id="PTHR11247">
    <property type="entry name" value="PALMITOYL-PROTEIN THIOESTERASE/DOLICHYLDIPHOSPHATASE 1"/>
    <property type="match status" value="1"/>
</dbReference>
<sequence length="363" mass="40633">MIANTLLLAASAAAIALPPPTVDFQALLQTQDAPQPLFQHTSHQSSHVADDDDEDPIPVIIWHGLGDASNADGLSEVADLIDHVHPGTYVHIISANGNADDRSASFFGDLNTQIDLVCKTLASDPILSTAPAVDAMGFSQGGQFLRGYIERCNEPKVRNFVTFGSQHNGITQFERCKSATDFICHAANALLKSSTVWSDYVQTHLIPAQYYRDKNDFDNYLEHSHFLADINNERKTKNSTYKENLSKLENFVMIVFEDDQAVIPKESGWFASVNETESNRTVTKLQDRPIYKEDWIGLRQLDEKGSLKFLEVDGEHMQLNNTDLKKLFKSYFGPERSKKSPVEPTVDEIVDVLGEWFVEKLDL</sequence>
<evidence type="ECO:0000313" key="10">
    <source>
        <dbReference type="EMBL" id="KAK5081212.1"/>
    </source>
</evidence>
<dbReference type="FunFam" id="3.40.50.1820:FF:000107">
    <property type="entry name" value="Palmitoyl-protein thioesterase 1"/>
    <property type="match status" value="1"/>
</dbReference>
<comment type="similarity">
    <text evidence="1">Belongs to the palmitoyl-protein thioesterase family.</text>
</comment>
<dbReference type="PRINTS" id="PR00414">
    <property type="entry name" value="PPTHIESTRASE"/>
</dbReference>
<evidence type="ECO:0000256" key="3">
    <source>
        <dbReference type="ARBA" id="ARBA00014212"/>
    </source>
</evidence>
<dbReference type="EC" id="3.1.2.22" evidence="2"/>
<evidence type="ECO:0000256" key="6">
    <source>
        <dbReference type="ARBA" id="ARBA00023157"/>
    </source>
</evidence>
<proteinExistence type="inferred from homology"/>
<dbReference type="PANTHER" id="PTHR11247:SF8">
    <property type="entry name" value="PALMITOYL-PROTEIN THIOESTERASE 1"/>
    <property type="match status" value="1"/>
</dbReference>
<evidence type="ECO:0000256" key="5">
    <source>
        <dbReference type="ARBA" id="ARBA00022801"/>
    </source>
</evidence>
<keyword evidence="4 9" id="KW-0732">Signal</keyword>
<dbReference type="GO" id="GO:0008474">
    <property type="term" value="F:palmitoyl-(protein) hydrolase activity"/>
    <property type="evidence" value="ECO:0007669"/>
    <property type="project" value="UniProtKB-EC"/>
</dbReference>
<protein>
    <recommendedName>
        <fullName evidence="3">Palmitoyl-protein thioesterase 1</fullName>
        <ecNumber evidence="2">3.1.2.22</ecNumber>
    </recommendedName>
    <alternativeName>
        <fullName evidence="8">Palmitoyl-protein hydrolase 1</fullName>
    </alternativeName>
</protein>
<dbReference type="AlphaFoldDB" id="A0AAN7STQ0"/>
<dbReference type="Pfam" id="PF02089">
    <property type="entry name" value="Palm_thioest"/>
    <property type="match status" value="1"/>
</dbReference>
<keyword evidence="7" id="KW-0325">Glycoprotein</keyword>
<evidence type="ECO:0000256" key="7">
    <source>
        <dbReference type="ARBA" id="ARBA00023180"/>
    </source>
</evidence>
<comment type="caution">
    <text evidence="10">The sequence shown here is derived from an EMBL/GenBank/DDBJ whole genome shotgun (WGS) entry which is preliminary data.</text>
</comment>
<organism evidence="10 11">
    <name type="scientific">Lithohypha guttulata</name>
    <dbReference type="NCBI Taxonomy" id="1690604"/>
    <lineage>
        <taxon>Eukaryota</taxon>
        <taxon>Fungi</taxon>
        <taxon>Dikarya</taxon>
        <taxon>Ascomycota</taxon>
        <taxon>Pezizomycotina</taxon>
        <taxon>Eurotiomycetes</taxon>
        <taxon>Chaetothyriomycetidae</taxon>
        <taxon>Chaetothyriales</taxon>
        <taxon>Trichomeriaceae</taxon>
        <taxon>Lithohypha</taxon>
    </lineage>
</organism>
<dbReference type="EMBL" id="JAVRRJ010000010">
    <property type="protein sequence ID" value="KAK5081212.1"/>
    <property type="molecule type" value="Genomic_DNA"/>
</dbReference>
<keyword evidence="6" id="KW-1015">Disulfide bond</keyword>
<name>A0AAN7STQ0_9EURO</name>
<dbReference type="Proteomes" id="UP001309876">
    <property type="component" value="Unassembled WGS sequence"/>
</dbReference>
<keyword evidence="5" id="KW-0378">Hydrolase</keyword>
<feature type="signal peptide" evidence="9">
    <location>
        <begin position="1"/>
        <end position="16"/>
    </location>
</feature>
<gene>
    <name evidence="10" type="ORF">LTR05_008006</name>
</gene>